<dbReference type="RefSeq" id="WP_284296956.1">
    <property type="nucleotide sequence ID" value="NZ_BSVA01000001.1"/>
</dbReference>
<keyword evidence="3" id="KW-1185">Reference proteome</keyword>
<evidence type="ECO:0000259" key="1">
    <source>
        <dbReference type="SMART" id="SM00960"/>
    </source>
</evidence>
<dbReference type="SMART" id="SM00960">
    <property type="entry name" value="Robl_LC7"/>
    <property type="match status" value="1"/>
</dbReference>
<dbReference type="Gene3D" id="3.30.450.30">
    <property type="entry name" value="Dynein light chain 2a, cytoplasmic"/>
    <property type="match status" value="1"/>
</dbReference>
<protein>
    <recommendedName>
        <fullName evidence="1">Roadblock/LAMTOR2 domain-containing protein</fullName>
    </recommendedName>
</protein>
<sequence>MTTAPPLHRDPAIVAAAERAIAELADRCSTLEAAAVTSDDGFRVAGIHGAAGDANRLASMTSTTQALGEAIIRELDLGDASHVAVAGTRGALLVRRIGSHKLVLVAVFAPASVDDGRIARGVAKRLAHTLDAVLEHRDS</sequence>
<dbReference type="InterPro" id="IPR004942">
    <property type="entry name" value="Roadblock/LAMTOR2_dom"/>
</dbReference>
<dbReference type="Proteomes" id="UP001157069">
    <property type="component" value="Unassembled WGS sequence"/>
</dbReference>
<comment type="caution">
    <text evidence="2">The sequence shown here is derived from an EMBL/GenBank/DDBJ whole genome shotgun (WGS) entry which is preliminary data.</text>
</comment>
<gene>
    <name evidence="2" type="ORF">GCM10025869_01300</name>
</gene>
<dbReference type="Pfam" id="PF03259">
    <property type="entry name" value="Robl_LC7"/>
    <property type="match status" value="1"/>
</dbReference>
<dbReference type="SUPFAM" id="SSF103196">
    <property type="entry name" value="Roadblock/LC7 domain"/>
    <property type="match status" value="1"/>
</dbReference>
<organism evidence="2 3">
    <name type="scientific">Homoserinibacter gongjuensis</name>
    <dbReference type="NCBI Taxonomy" id="1162968"/>
    <lineage>
        <taxon>Bacteria</taxon>
        <taxon>Bacillati</taxon>
        <taxon>Actinomycetota</taxon>
        <taxon>Actinomycetes</taxon>
        <taxon>Micrococcales</taxon>
        <taxon>Microbacteriaceae</taxon>
        <taxon>Homoserinibacter</taxon>
    </lineage>
</organism>
<accession>A0ABQ6JSF2</accession>
<dbReference type="EMBL" id="BSVA01000001">
    <property type="protein sequence ID" value="GMA89601.1"/>
    <property type="molecule type" value="Genomic_DNA"/>
</dbReference>
<evidence type="ECO:0000313" key="3">
    <source>
        <dbReference type="Proteomes" id="UP001157069"/>
    </source>
</evidence>
<name>A0ABQ6JSF2_9MICO</name>
<reference evidence="3" key="1">
    <citation type="journal article" date="2019" name="Int. J. Syst. Evol. Microbiol.">
        <title>The Global Catalogue of Microorganisms (GCM) 10K type strain sequencing project: providing services to taxonomists for standard genome sequencing and annotation.</title>
        <authorList>
            <consortium name="The Broad Institute Genomics Platform"/>
            <consortium name="The Broad Institute Genome Sequencing Center for Infectious Disease"/>
            <person name="Wu L."/>
            <person name="Ma J."/>
        </authorList>
    </citation>
    <scope>NUCLEOTIDE SEQUENCE [LARGE SCALE GENOMIC DNA]</scope>
    <source>
        <strain evidence="3">NBRC 108755</strain>
    </source>
</reference>
<evidence type="ECO:0000313" key="2">
    <source>
        <dbReference type="EMBL" id="GMA89601.1"/>
    </source>
</evidence>
<proteinExistence type="predicted"/>
<feature type="domain" description="Roadblock/LAMTOR2" evidence="1">
    <location>
        <begin position="21"/>
        <end position="108"/>
    </location>
</feature>